<comment type="function">
    <text evidence="4">Involved in the assembly of lipopolysaccharide (LPS). Required for the translocation of LPS from the inner membrane to the outer membrane. May form a bridge between the inner membrane and the outer membrane, via interactions with LptC and LptD, thereby facilitating LPS transfer across the periplasm.</text>
</comment>
<dbReference type="GO" id="GO:0017089">
    <property type="term" value="F:glycolipid transfer activity"/>
    <property type="evidence" value="ECO:0007669"/>
    <property type="project" value="TreeGrafter"/>
</dbReference>
<keyword evidence="8" id="KW-1185">Reference proteome</keyword>
<feature type="region of interest" description="Disordered" evidence="5">
    <location>
        <begin position="125"/>
        <end position="164"/>
    </location>
</feature>
<dbReference type="InterPro" id="IPR005653">
    <property type="entry name" value="OstA-like_N"/>
</dbReference>
<evidence type="ECO:0000256" key="1">
    <source>
        <dbReference type="ARBA" id="ARBA00022448"/>
    </source>
</evidence>
<dbReference type="EMBL" id="MDHN01000008">
    <property type="protein sequence ID" value="OFC72168.1"/>
    <property type="molecule type" value="Genomic_DNA"/>
</dbReference>
<protein>
    <recommendedName>
        <fullName evidence="4">Lipopolysaccharide export system protein LptA</fullName>
    </recommendedName>
</protein>
<proteinExistence type="inferred from homology"/>
<accession>A0A1E7ZF58</accession>
<keyword evidence="3 4" id="KW-0574">Periplasm</keyword>
<comment type="subcellular location">
    <subcellularLocation>
        <location evidence="4">Periplasm</location>
    </subcellularLocation>
</comment>
<dbReference type="HAMAP" id="MF_01914">
    <property type="entry name" value="LPS_assembly_LptA"/>
    <property type="match status" value="1"/>
</dbReference>
<dbReference type="GO" id="GO:0030288">
    <property type="term" value="C:outer membrane-bounded periplasmic space"/>
    <property type="evidence" value="ECO:0007669"/>
    <property type="project" value="TreeGrafter"/>
</dbReference>
<keyword evidence="1 4" id="KW-0813">Transport</keyword>
<comment type="caution">
    <text evidence="7">The sequence shown here is derived from an EMBL/GenBank/DDBJ whole genome shotgun (WGS) entry which is preliminary data.</text>
</comment>
<dbReference type="InterPro" id="IPR014340">
    <property type="entry name" value="LptA"/>
</dbReference>
<feature type="compositionally biased region" description="Polar residues" evidence="5">
    <location>
        <begin position="129"/>
        <end position="142"/>
    </location>
</feature>
<dbReference type="GO" id="GO:0009279">
    <property type="term" value="C:cell outer membrane"/>
    <property type="evidence" value="ECO:0007669"/>
    <property type="project" value="TreeGrafter"/>
</dbReference>
<dbReference type="Proteomes" id="UP000175691">
    <property type="component" value="Unassembled WGS sequence"/>
</dbReference>
<dbReference type="GO" id="GO:0043165">
    <property type="term" value="P:Gram-negative-bacterium-type cell outer membrane assembly"/>
    <property type="evidence" value="ECO:0007669"/>
    <property type="project" value="UniProtKB-UniRule"/>
</dbReference>
<dbReference type="GO" id="GO:0001530">
    <property type="term" value="F:lipopolysaccharide binding"/>
    <property type="evidence" value="ECO:0007669"/>
    <property type="project" value="InterPro"/>
</dbReference>
<evidence type="ECO:0000256" key="5">
    <source>
        <dbReference type="SAM" id="MobiDB-lite"/>
    </source>
</evidence>
<evidence type="ECO:0000313" key="8">
    <source>
        <dbReference type="Proteomes" id="UP000175691"/>
    </source>
</evidence>
<organism evidence="7 8">
    <name type="scientific">Alteromonas confluentis</name>
    <dbReference type="NCBI Taxonomy" id="1656094"/>
    <lineage>
        <taxon>Bacteria</taxon>
        <taxon>Pseudomonadati</taxon>
        <taxon>Pseudomonadota</taxon>
        <taxon>Gammaproteobacteria</taxon>
        <taxon>Alteromonadales</taxon>
        <taxon>Alteromonadaceae</taxon>
        <taxon>Alteromonas/Salinimonas group</taxon>
        <taxon>Alteromonas</taxon>
    </lineage>
</organism>
<evidence type="ECO:0000256" key="4">
    <source>
        <dbReference type="HAMAP-Rule" id="MF_01914"/>
    </source>
</evidence>
<keyword evidence="2" id="KW-0732">Signal</keyword>
<dbReference type="Pfam" id="PF03968">
    <property type="entry name" value="LptD_N"/>
    <property type="match status" value="1"/>
</dbReference>
<comment type="subunit">
    <text evidence="4">Component of the lipopolysaccharide transport and assembly complex.</text>
</comment>
<comment type="similarity">
    <text evidence="4">Belongs to the LptA family.</text>
</comment>
<sequence>MADNTDFDKPIKVDAKSQFIDGKKKTSTFKEDVKITQGSLVITADEVQVIASDGDGKEVFVAYGEPASYSQTMDDGAQVKASANEIRYEVASKLISLQGQAQIQQDSSMVQGDSIRYDMGKEQLLATGGDSSSSGRVTTVFQPETVKGLSEDEKKSDDNEGDNQ</sequence>
<dbReference type="AlphaFoldDB" id="A0A1E7ZF58"/>
<dbReference type="Gene3D" id="2.60.450.10">
    <property type="entry name" value="Lipopolysaccharide (LPS) transport protein A like domain"/>
    <property type="match status" value="1"/>
</dbReference>
<evidence type="ECO:0000313" key="7">
    <source>
        <dbReference type="EMBL" id="OFC72168.1"/>
    </source>
</evidence>
<name>A0A1E7ZF58_9ALTE</name>
<dbReference type="NCBIfam" id="TIGR03002">
    <property type="entry name" value="outer_YhbN_LptA"/>
    <property type="match status" value="1"/>
</dbReference>
<evidence type="ECO:0000256" key="2">
    <source>
        <dbReference type="ARBA" id="ARBA00022729"/>
    </source>
</evidence>
<dbReference type="PANTHER" id="PTHR36504">
    <property type="entry name" value="LIPOPOLYSACCHARIDE EXPORT SYSTEM PROTEIN LPTA"/>
    <property type="match status" value="1"/>
</dbReference>
<feature type="compositionally biased region" description="Basic and acidic residues" evidence="5">
    <location>
        <begin position="149"/>
        <end position="158"/>
    </location>
</feature>
<reference evidence="7 8" key="1">
    <citation type="submission" date="2016-08" db="EMBL/GenBank/DDBJ databases">
        <authorList>
            <person name="Seilhamer J.J."/>
        </authorList>
    </citation>
    <scope>NUCLEOTIDE SEQUENCE [LARGE SCALE GENOMIC DNA]</scope>
    <source>
        <strain evidence="7 8">KCTC 42603</strain>
    </source>
</reference>
<dbReference type="PANTHER" id="PTHR36504:SF1">
    <property type="entry name" value="LIPOPOLYSACCHARIDE EXPORT SYSTEM PROTEIN LPTA"/>
    <property type="match status" value="1"/>
</dbReference>
<dbReference type="InterPro" id="IPR052037">
    <property type="entry name" value="LPS_export_LptA"/>
</dbReference>
<evidence type="ECO:0000256" key="3">
    <source>
        <dbReference type="ARBA" id="ARBA00022764"/>
    </source>
</evidence>
<gene>
    <name evidence="4" type="primary">lptA</name>
    <name evidence="7" type="ORF">BFC18_05340</name>
</gene>
<evidence type="ECO:0000259" key="6">
    <source>
        <dbReference type="Pfam" id="PF03968"/>
    </source>
</evidence>
<dbReference type="STRING" id="1656094.BFC18_05340"/>
<dbReference type="GO" id="GO:0015920">
    <property type="term" value="P:lipopolysaccharide transport"/>
    <property type="evidence" value="ECO:0007669"/>
    <property type="project" value="UniProtKB-UniRule"/>
</dbReference>
<feature type="domain" description="Organic solvent tolerance-like N-terminal" evidence="6">
    <location>
        <begin position="12"/>
        <end position="122"/>
    </location>
</feature>